<evidence type="ECO:0000256" key="9">
    <source>
        <dbReference type="ARBA" id="ARBA00022723"/>
    </source>
</evidence>
<keyword evidence="18" id="KW-0472">Membrane</keyword>
<evidence type="ECO:0000256" key="15">
    <source>
        <dbReference type="ARBA" id="ARBA00022907"/>
    </source>
</evidence>
<evidence type="ECO:0000256" key="7">
    <source>
        <dbReference type="ARBA" id="ARBA00022679"/>
    </source>
</evidence>
<feature type="compositionally biased region" description="Polar residues" evidence="26">
    <location>
        <begin position="2798"/>
        <end position="2808"/>
    </location>
</feature>
<keyword evidence="6" id="KW-0597">Phosphoprotein</keyword>
<dbReference type="SUPFAM" id="SSF48452">
    <property type="entry name" value="TPR-like"/>
    <property type="match status" value="1"/>
</dbReference>
<dbReference type="FunFam" id="3.40.50.460:FF:000001">
    <property type="entry name" value="ATP-dependent 6-phosphofructokinase"/>
    <property type="match status" value="1"/>
</dbReference>
<dbReference type="Pfam" id="PF23105">
    <property type="entry name" value="EGF_integrin"/>
    <property type="match status" value="1"/>
</dbReference>
<keyword evidence="16" id="KW-1133">Transmembrane helix</keyword>
<organism evidence="29 30">
    <name type="scientific">Labeo rohita</name>
    <name type="common">Indian major carp</name>
    <name type="synonym">Cyprinus rohita</name>
    <dbReference type="NCBI Taxonomy" id="84645"/>
    <lineage>
        <taxon>Eukaryota</taxon>
        <taxon>Metazoa</taxon>
        <taxon>Chordata</taxon>
        <taxon>Craniata</taxon>
        <taxon>Vertebrata</taxon>
        <taxon>Euteleostomi</taxon>
        <taxon>Actinopterygii</taxon>
        <taxon>Neopterygii</taxon>
        <taxon>Teleostei</taxon>
        <taxon>Ostariophysi</taxon>
        <taxon>Cypriniformes</taxon>
        <taxon>Cyprinidae</taxon>
        <taxon>Labeoninae</taxon>
        <taxon>Labeonini</taxon>
        <taxon>Labeo</taxon>
    </lineage>
</organism>
<evidence type="ECO:0000256" key="1">
    <source>
        <dbReference type="ARBA" id="ARBA00004251"/>
    </source>
</evidence>
<dbReference type="Gene3D" id="6.20.50.10">
    <property type="match status" value="1"/>
</dbReference>
<dbReference type="InterPro" id="IPR015912">
    <property type="entry name" value="Phosphofructokinase_CS"/>
</dbReference>
<comment type="catalytic activity">
    <reaction evidence="25">
        <text>beta-D-fructose 6-phosphate + ATP = beta-D-fructose 1,6-bisphosphate + ADP + H(+)</text>
        <dbReference type="Rhea" id="RHEA:16109"/>
        <dbReference type="ChEBI" id="CHEBI:15378"/>
        <dbReference type="ChEBI" id="CHEBI:30616"/>
        <dbReference type="ChEBI" id="CHEBI:32966"/>
        <dbReference type="ChEBI" id="CHEBI:57634"/>
        <dbReference type="ChEBI" id="CHEBI:456216"/>
        <dbReference type="EC" id="2.7.1.11"/>
    </reaction>
</comment>
<dbReference type="PROSITE" id="PS51700">
    <property type="entry name" value="SEPARIN"/>
    <property type="match status" value="1"/>
</dbReference>
<dbReference type="GO" id="GO:0042802">
    <property type="term" value="F:identical protein binding"/>
    <property type="evidence" value="ECO:0007669"/>
    <property type="project" value="TreeGrafter"/>
</dbReference>
<evidence type="ECO:0000256" key="19">
    <source>
        <dbReference type="ARBA" id="ARBA00023157"/>
    </source>
</evidence>
<dbReference type="Gene3D" id="1.10.287.370">
    <property type="match status" value="1"/>
</dbReference>
<dbReference type="STRING" id="84645.A0A498LI78"/>
<keyword evidence="5" id="KW-0245">EGF-like domain</keyword>
<evidence type="ECO:0000256" key="10">
    <source>
        <dbReference type="ARBA" id="ARBA00022729"/>
    </source>
</evidence>
<dbReference type="GO" id="GO:0006508">
    <property type="term" value="P:proteolysis"/>
    <property type="evidence" value="ECO:0007669"/>
    <property type="project" value="InterPro"/>
</dbReference>
<feature type="domain" description="Peptidase C50" evidence="28">
    <location>
        <begin position="3223"/>
        <end position="3318"/>
    </location>
</feature>
<dbReference type="SMART" id="SM01241">
    <property type="entry name" value="Integrin_b_cyt"/>
    <property type="match status" value="1"/>
</dbReference>
<dbReference type="GO" id="GO:0030388">
    <property type="term" value="P:fructose 1,6-bisphosphate metabolic process"/>
    <property type="evidence" value="ECO:0007669"/>
    <property type="project" value="TreeGrafter"/>
</dbReference>
<dbReference type="GO" id="GO:0006002">
    <property type="term" value="P:fructose 6-phosphate metabolic process"/>
    <property type="evidence" value="ECO:0007669"/>
    <property type="project" value="TreeGrafter"/>
</dbReference>
<feature type="compositionally biased region" description="Basic and acidic residues" evidence="26">
    <location>
        <begin position="2595"/>
        <end position="2616"/>
    </location>
</feature>
<dbReference type="InterPro" id="IPR032695">
    <property type="entry name" value="Integrin_dom_sf"/>
</dbReference>
<dbReference type="Gene3D" id="3.40.50.410">
    <property type="entry name" value="von Willebrand factor, type A domain"/>
    <property type="match status" value="1"/>
</dbReference>
<dbReference type="PANTHER" id="PTHR13697:SF56">
    <property type="entry name" value="ATP-DEPENDENT 6-PHOSPHOFRUCTOKINASE"/>
    <property type="match status" value="1"/>
</dbReference>
<evidence type="ECO:0000256" key="23">
    <source>
        <dbReference type="ARBA" id="ARBA00031519"/>
    </source>
</evidence>
<dbReference type="GO" id="GO:0005886">
    <property type="term" value="C:plasma membrane"/>
    <property type="evidence" value="ECO:0007669"/>
    <property type="project" value="UniProtKB-SubCell"/>
</dbReference>
<dbReference type="UniPathway" id="UPA00109">
    <property type="reaction ID" value="UER00182"/>
</dbReference>
<keyword evidence="19" id="KW-1015">Disulfide bond</keyword>
<dbReference type="GO" id="GO:0070095">
    <property type="term" value="F:fructose-6-phosphate binding"/>
    <property type="evidence" value="ECO:0007669"/>
    <property type="project" value="TreeGrafter"/>
</dbReference>
<evidence type="ECO:0000256" key="24">
    <source>
        <dbReference type="ARBA" id="ARBA00035630"/>
    </source>
</evidence>
<evidence type="ECO:0000256" key="16">
    <source>
        <dbReference type="ARBA" id="ARBA00022989"/>
    </source>
</evidence>
<sequence length="3427" mass="377735">MQLSLLLFHWIPHIGLAVFIWQFTHRKIEFDANHVYGHLINMQRSAPVDPTKMGIGKAIAVLTSGGDAQGMNAAVRATVRVGIYTGAKVYFVHEGGTVIGSARCQDFRSKEGRAKAACNLVKLGITNLCVIGGDGSLTGANEFRNEWSELLQILLKAGKITAEEAKRSSHLNIVGMVGSIDNDFCGTDMTIGTDSALHRIMEVVDAITTTAQRYLALVTALSCGADWVFIPEMPPDEGWEDHLCRRLTYQRSIGNRLNVIIVAEGALDRHGKPITCDIIKHLVTKKLGFDTRATILGHVQRGGTPSAFDRILGSRMGVEAVMALLEATPDTPACVVSLSGNMAVRLPLMECVQVTKEVTKAMAEGRFEEAVKLRGKSFENNWNTYKLLAHVTARDVKSNINIAILNVGAPCAGMNAAVRSAVRIGILQGHNMLAVHDGFDGLANGTVKSLPASMIEEISLNIAKFNIHALVIIGGFEAFVGGLELVTAREKYEELCIPLVVIPATVSNNVPGSDFSIGADTALNTITTTCDRIKQSAAGTKRRVFIIETMGGYCGYLATMAGLAAGADAAYIYEDPFGIHDLETNVEHLLEKMKTTVKRGLILRNEKCNANYTTDFLFNLYSEEGKGVFDCRKNVLGHMQQGGTPTPFDRNFGTKMGAKAVLWLTDKLKECYRHGRIFANTPDSACVLGMKKRAMIFQPLSDLKEDTDFEHRIPKTQWWLKLRPILKILAKYKINLDTSETATMEHVIKKRGADFLKPGESNERRCDSVESLKNRKCKADHVINPVKHPLTNVKNSDLSDDVHNVVQLKPQNVNITLRVGVPFEFTVEFKRAQGYPIDLYYLMDLSYSMKDDLEQIKTLGQKILKKLKDITQTVRIGFGSFVDKEMLPYVSQVKARRQNPCPNRIDTCQPAFSFKNVLPLTDDASEFEREVSKQKISGNLDAPEAGLDAIMQAAVCKDKIKWGNVTRILVYTSDDTFHMAGDGRLGGVFQPHNGQCLLNVNGSYNGKAYDYPSVGHVSRVLQDNNIQLIFAVTEDIYPAYKALSALIPQSVVGVLKNDSSNVVDLISEAYGIAFKVRLNASECLKEPQTFRIKMQGINEEVKITVHTECHCDCGASEKAATYCSGKGTLSCGLCSCDDRFLGQQCQCAQQSDKDSIASMLASCRLDNSSRVCSGHGTCVCGKCECRGKLKGKFCECDDNNCERHNSILCNGSVDKTTLIIGISVSSIIFIGIIIIIIYRCLLELYDIREYQNFVRAQKMTEWKEVQNPLFKVTTVIMKCLKTEEYVQQLSCIKDTVVLYDELKKHVDDGFGPYGRTMCDRIIRACNQRLGSGTLDPAHQERIVQLVELAVQGFESLEESGMQSNPFYLEKIVFHILQKVTSLGAHGPACRLGQLMYRRLKCLSAETDDFHVLVRNCFAVLWNSLLSNRASGSTLLPRDRLHCQLQALTFRLLEQGSSSASFPSKVPLFVEEAVVEYERSCGSFTKDDVSFLSSELRELFFGPLINLQDSALMSLSLAVRCEVVFKVCKLLCKSRFSSEAVELLRGALKGVDGHVGLRSALSLADRAVQLQSALSLGGECSKAFTECARSLRGLPRAMSAAESHALLEACQLVVWALEAGQCKGMDVTTLLACFSFLEEYQELLLTQQKDSFSQQVQYSLCFSFYQGFISTYDSLHASQVSAGDALDRVLLYCQGTAGRMLTELRTLNNDNFLLKAVCAVNNVVYELFNRKLYEGAFGLAVIVCQELCKDCPPSLPVDRVNRCFMLTVQCSRRGGQLERALDWIVRWIQVLGTQILDHFAEPVSLWVKTKCDAARAGEDDTRLRTLRDGLGEAVVDEDVLMCLLEEELRLYKEQTGDTAQERYNTLCDLLDICHEETPHTLRRATYLCEMAQVVCYQDFSQQTDCSAVDFTHEALRLLETEPETAENADRLKDEKAHASLWLYICTLETNLQEAVDTEKRLRAVQEENKMEVNMDPVPTNDLEYEDKQKSQESQLVYDGLRFNLLAQNKLSEPLDRCLSLWRSLLKGSVPAVRDPKLTASSTSLMAALYALMGKHLQALEGYQLAAALFRSLGDAQNSANAFCHSARILLYLGSPQLAQVELEKAEQSLSSVPSSEGTSVISMLAMLQKAQIHYALGQVERGVCCLMEVIKESAQHHSKSWYLLRARALQTASEYLSLDTQTLDSQLRQSITQQGLKTPDTAQYEGLKLLCSLVMILLGNGFYGAPGPNTDTRFVDQGDSVVFKWLLLSEVLVCSERMVIVRSSSGAVHEAKAQCLEALKLATKLQTLSHCAELLVLKAELELMKGANEASSLDLEQVRNLLDLCTDFGQEKQQKTDIKIKPRKGRPAAPSSSGHTPEEDDDLSGILSSRALHKEPVETMSRLGSQGASPPLKPKRQHGLSCLTHTDTCSCPCCSELSVARVSIHWALLQADLQTDPERSRRLRQSARKRCRSVAAKLQNSLTALSLSKESAGLCLSLLQAEQGKVHLGAVLQLLRTGDKGKATILWEEIEAGLEAVTPKGALTPELGPIRAALLGAKAVACCLALAMKKQCTPEELFSSVWGWNPPKIKSQLKLKTESKHRSKSPVTDTTPLETGAKRHPDVKSASAEHESRKTKESSVVSKKPKELVPKITVSKSSMVFKTPKATRTSRPKSVSTSTGIGDLKAFDFTNEVPEISVNFTPSLHPSGTQRGIAKSKIAPKGSFEVYKDSSPAEEKHVIVPAAPKRTKRSRFKVEFSDESDTEAAPLAVVEKSEKKRSASSSKTSRTLKPALNSIPSDAKVNPTVEPEPPRRTRTTKRSTALPSTSCISSEEEPGLSTQTRARRGRPKKSQSSEATEEPEKMRMIKEDEDVLLDISLEELRGSDTEINDTGSPDAGCEVLRRDLAADVGRECFSELRRTGQNGSGSHTSLPHASTPLADLSVEAVQSYLCSSWLLLHHFPSPSLFPHICSLLAQSFGQTDPITTAMLHAQSLGVSTRHHMTRHVVSQFRKLKKSSNDVAEGLGALSLEETSGVTQSQKLSALEQIFSFTSSHPAQFPQTHCQQFTQQLKDLPAGVTVCMLSLTGVYPDEIGSTILLTRLERGSTPITVRIPTADRKRSVSVLLEEMDGVLKGQKEVSTVAEKAQWWEGRKALDVRVEIKCFQKALKGSKITQDILKVVLSASPLLSLPDLQCLVEGMGMQDKEFLRLLQGGVTELRGREEPKGHTVLILDKMDSSCVLSSGVSPKKVYYVLNPDGNLPDTESRFKEWFTGERAWQGVCGTAPDADKLQEAVTTKDLYIYIGHGAGARFLDAQRVLKGSVRAVALLFGCSSAALSVLGHQEGTGIILSYLTAGCPLVLGNLWDMYVPGKLNDVDHVLVDVGTGYFVEKNVEDGKEFFKRKIDFLTKQIEKIQPALQEKHAMKQAVVEVMNMKLQQLHSQQASQSGTTKA</sequence>
<dbReference type="GO" id="GO:0007155">
    <property type="term" value="P:cell adhesion"/>
    <property type="evidence" value="ECO:0007669"/>
    <property type="project" value="UniProtKB-KW"/>
</dbReference>
<evidence type="ECO:0000256" key="17">
    <source>
        <dbReference type="ARBA" id="ARBA00023037"/>
    </source>
</evidence>
<dbReference type="InterPro" id="IPR011990">
    <property type="entry name" value="TPR-like_helical_dom_sf"/>
</dbReference>
<name>A0A498LI78_LABRO</name>
<dbReference type="GO" id="GO:0006909">
    <property type="term" value="P:phagocytosis"/>
    <property type="evidence" value="ECO:0007669"/>
    <property type="project" value="UniProtKB-KW"/>
</dbReference>
<keyword evidence="15" id="KW-0581">Phagocytosis</keyword>
<dbReference type="GO" id="GO:0007229">
    <property type="term" value="P:integrin-mediated signaling pathway"/>
    <property type="evidence" value="ECO:0007669"/>
    <property type="project" value="UniProtKB-KW"/>
</dbReference>
<dbReference type="PROSITE" id="PS00433">
    <property type="entry name" value="PHOSPHOFRUCTOKINASE"/>
    <property type="match status" value="2"/>
</dbReference>
<evidence type="ECO:0000256" key="6">
    <source>
        <dbReference type="ARBA" id="ARBA00022553"/>
    </source>
</evidence>
<feature type="chain" id="PRO_5019803134" description="Integrin beta-2" evidence="27">
    <location>
        <begin position="18"/>
        <end position="3427"/>
    </location>
</feature>
<evidence type="ECO:0000256" key="27">
    <source>
        <dbReference type="SAM" id="SignalP"/>
    </source>
</evidence>
<dbReference type="InterPro" id="IPR015812">
    <property type="entry name" value="Integrin_bsu"/>
</dbReference>
<dbReference type="GO" id="GO:0004197">
    <property type="term" value="F:cysteine-type endopeptidase activity"/>
    <property type="evidence" value="ECO:0007669"/>
    <property type="project" value="InterPro"/>
</dbReference>
<dbReference type="Gene3D" id="3.40.50.450">
    <property type="match status" value="3"/>
</dbReference>
<dbReference type="Pfam" id="PF00365">
    <property type="entry name" value="PFK"/>
    <property type="match status" value="2"/>
</dbReference>
<keyword evidence="9" id="KW-0479">Metal-binding</keyword>
<accession>A0A498LI78</accession>
<keyword evidence="4" id="KW-1003">Cell membrane</keyword>
<evidence type="ECO:0000256" key="8">
    <source>
        <dbReference type="ARBA" id="ARBA00022692"/>
    </source>
</evidence>
<dbReference type="Gene3D" id="1.20.5.100">
    <property type="entry name" value="Cytochrome c1, transmembrane anchor, C-terminal"/>
    <property type="match status" value="1"/>
</dbReference>
<dbReference type="InterPro" id="IPR030397">
    <property type="entry name" value="SEPARIN_core_dom"/>
</dbReference>
<keyword evidence="30" id="KW-1185">Reference proteome</keyword>
<dbReference type="GO" id="GO:0005524">
    <property type="term" value="F:ATP binding"/>
    <property type="evidence" value="ECO:0007669"/>
    <property type="project" value="TreeGrafter"/>
</dbReference>
<evidence type="ECO:0000256" key="21">
    <source>
        <dbReference type="ARBA" id="ARBA00023283"/>
    </source>
</evidence>
<keyword evidence="21" id="KW-0873">Pyrrolidone carboxylic acid</keyword>
<evidence type="ECO:0000256" key="3">
    <source>
        <dbReference type="ARBA" id="ARBA00019050"/>
    </source>
</evidence>
<comment type="caution">
    <text evidence="29">The sequence shown here is derived from an EMBL/GenBank/DDBJ whole genome shotgun (WGS) entry which is preliminary data.</text>
</comment>
<dbReference type="GO" id="GO:0016208">
    <property type="term" value="F:AMP binding"/>
    <property type="evidence" value="ECO:0007669"/>
    <property type="project" value="TreeGrafter"/>
</dbReference>
<evidence type="ECO:0000259" key="28">
    <source>
        <dbReference type="PROSITE" id="PS51700"/>
    </source>
</evidence>
<dbReference type="GO" id="GO:0048029">
    <property type="term" value="F:monosaccharide binding"/>
    <property type="evidence" value="ECO:0007669"/>
    <property type="project" value="TreeGrafter"/>
</dbReference>
<dbReference type="SMART" id="SM00187">
    <property type="entry name" value="INB"/>
    <property type="match status" value="1"/>
</dbReference>
<dbReference type="Pfam" id="PF03568">
    <property type="entry name" value="Separin_C"/>
    <property type="match status" value="2"/>
</dbReference>
<dbReference type="Gene3D" id="1.25.40.10">
    <property type="entry name" value="Tetratricopeptide repeat domain"/>
    <property type="match status" value="1"/>
</dbReference>
<dbReference type="PRINTS" id="PR01186">
    <property type="entry name" value="INTEGRINB"/>
</dbReference>
<evidence type="ECO:0000256" key="5">
    <source>
        <dbReference type="ARBA" id="ARBA00022536"/>
    </source>
</evidence>
<keyword evidence="10 27" id="KW-0732">Signal</keyword>
<dbReference type="Gene3D" id="2.60.40.1510">
    <property type="entry name" value="ntegrin, alpha v. Chain A, domain 3"/>
    <property type="match status" value="1"/>
</dbReference>
<keyword evidence="17" id="KW-0401">Integrin</keyword>
<keyword evidence="20" id="KW-0325">Glycoprotein</keyword>
<proteinExistence type="inferred from homology"/>
<keyword evidence="12" id="KW-0418">Kinase</keyword>
<evidence type="ECO:0000256" key="11">
    <source>
        <dbReference type="ARBA" id="ARBA00022737"/>
    </source>
</evidence>
<dbReference type="InterPro" id="IPR000023">
    <property type="entry name" value="Phosphofructokinase_dom"/>
</dbReference>
<dbReference type="InterPro" id="IPR057243">
    <property type="entry name" value="Integrin_I-EGF_CS"/>
</dbReference>
<dbReference type="GO" id="GO:0046872">
    <property type="term" value="F:metal ion binding"/>
    <property type="evidence" value="ECO:0007669"/>
    <property type="project" value="UniProtKB-KW"/>
</dbReference>
<evidence type="ECO:0000256" key="12">
    <source>
        <dbReference type="ARBA" id="ARBA00022777"/>
    </source>
</evidence>
<evidence type="ECO:0000256" key="25">
    <source>
        <dbReference type="ARBA" id="ARBA00048070"/>
    </source>
</evidence>
<dbReference type="SUPFAM" id="SSF53784">
    <property type="entry name" value="Phosphofructokinase"/>
    <property type="match status" value="2"/>
</dbReference>
<dbReference type="PROSITE" id="PS00243">
    <property type="entry name" value="I_EGF_1"/>
    <property type="match status" value="1"/>
</dbReference>
<dbReference type="InterPro" id="IPR004127">
    <property type="entry name" value="Prefoldin_subunit_alpha"/>
</dbReference>
<dbReference type="EMBL" id="QBIY01013331">
    <property type="protein sequence ID" value="RXN08038.1"/>
    <property type="molecule type" value="Genomic_DNA"/>
</dbReference>
<dbReference type="Pfam" id="PF02996">
    <property type="entry name" value="Prefoldin"/>
    <property type="match status" value="1"/>
</dbReference>
<dbReference type="InterPro" id="IPR036465">
    <property type="entry name" value="vWFA_dom_sf"/>
</dbReference>
<reference evidence="29 30" key="1">
    <citation type="submission" date="2018-03" db="EMBL/GenBank/DDBJ databases">
        <title>Draft genome sequence of Rohu Carp (Labeo rohita).</title>
        <authorList>
            <person name="Das P."/>
            <person name="Kushwaha B."/>
            <person name="Joshi C.G."/>
            <person name="Kumar D."/>
            <person name="Nagpure N.S."/>
            <person name="Sahoo L."/>
            <person name="Das S.P."/>
            <person name="Bit A."/>
            <person name="Patnaik S."/>
            <person name="Meher P.K."/>
            <person name="Jayasankar P."/>
            <person name="Koringa P.G."/>
            <person name="Patel N.V."/>
            <person name="Hinsu A.T."/>
            <person name="Kumar R."/>
            <person name="Pandey M."/>
            <person name="Agarwal S."/>
            <person name="Srivastava S."/>
            <person name="Singh M."/>
            <person name="Iquebal M.A."/>
            <person name="Jaiswal S."/>
            <person name="Angadi U.B."/>
            <person name="Kumar N."/>
            <person name="Raza M."/>
            <person name="Shah T.M."/>
            <person name="Rai A."/>
            <person name="Jena J.K."/>
        </authorList>
    </citation>
    <scope>NUCLEOTIDE SEQUENCE [LARGE SCALE GENOMIC DNA]</scope>
    <source>
        <strain evidence="29">DASCIFA01</strain>
        <tissue evidence="29">Testis</tissue>
    </source>
</reference>
<evidence type="ECO:0000256" key="18">
    <source>
        <dbReference type="ARBA" id="ARBA00023136"/>
    </source>
</evidence>
<dbReference type="GO" id="GO:0005945">
    <property type="term" value="C:6-phosphofructokinase complex"/>
    <property type="evidence" value="ECO:0007669"/>
    <property type="project" value="TreeGrafter"/>
</dbReference>
<comment type="subcellular location">
    <subcellularLocation>
        <location evidence="1">Cell membrane</location>
        <topology evidence="1">Single-pass type I membrane protein</topology>
    </subcellularLocation>
    <subcellularLocation>
        <location evidence="24">Membrane raft</location>
        <topology evidence="24">Single-pass type I membrane protein</topology>
    </subcellularLocation>
</comment>
<dbReference type="Pfam" id="PF08725">
    <property type="entry name" value="Integrin_b_cyt"/>
    <property type="match status" value="1"/>
</dbReference>
<dbReference type="CDD" id="cd23157">
    <property type="entry name" value="Prefoldin_5"/>
    <property type="match status" value="1"/>
</dbReference>
<evidence type="ECO:0000313" key="29">
    <source>
        <dbReference type="EMBL" id="RXN08038.1"/>
    </source>
</evidence>
<feature type="signal peptide" evidence="27">
    <location>
        <begin position="1"/>
        <end position="17"/>
    </location>
</feature>
<keyword evidence="7" id="KW-0808">Transferase</keyword>
<dbReference type="SUPFAM" id="SSF69179">
    <property type="entry name" value="Integrin domains"/>
    <property type="match status" value="1"/>
</dbReference>
<keyword evidence="11" id="KW-0677">Repeat</keyword>
<dbReference type="FunFam" id="3.40.50.410:FF:000002">
    <property type="entry name" value="Integrin beta"/>
    <property type="match status" value="1"/>
</dbReference>
<keyword evidence="14" id="KW-0130">Cell adhesion</keyword>
<evidence type="ECO:0000256" key="20">
    <source>
        <dbReference type="ARBA" id="ARBA00023180"/>
    </source>
</evidence>
<protein>
    <recommendedName>
        <fullName evidence="3">Integrin beta-2</fullName>
    </recommendedName>
    <alternativeName>
        <fullName evidence="23">Cell surface adhesion glycoproteins LFA-1/CR3/p150,95 subunit beta</fullName>
    </alternativeName>
    <alternativeName>
        <fullName evidence="22">Complement receptor C3 subunit beta</fullName>
    </alternativeName>
</protein>
<dbReference type="GO" id="GO:0003872">
    <property type="term" value="F:6-phosphofructokinase activity"/>
    <property type="evidence" value="ECO:0007669"/>
    <property type="project" value="UniProtKB-EC"/>
</dbReference>
<dbReference type="InterPro" id="IPR015439">
    <property type="entry name" value="Integrin_b-2_sf"/>
</dbReference>
<evidence type="ECO:0000256" key="13">
    <source>
        <dbReference type="ARBA" id="ARBA00022842"/>
    </source>
</evidence>
<dbReference type="GO" id="GO:0045121">
    <property type="term" value="C:membrane raft"/>
    <property type="evidence" value="ECO:0007669"/>
    <property type="project" value="UniProtKB-SubCell"/>
</dbReference>
<evidence type="ECO:0000313" key="30">
    <source>
        <dbReference type="Proteomes" id="UP000290572"/>
    </source>
</evidence>
<dbReference type="InterPro" id="IPR002369">
    <property type="entry name" value="Integrin_bsu_VWA"/>
</dbReference>
<comment type="similarity">
    <text evidence="2">Belongs to the integrin beta chain family.</text>
</comment>
<dbReference type="Gene3D" id="3.40.50.460">
    <property type="entry name" value="Phosphofructokinase domain"/>
    <property type="match status" value="2"/>
</dbReference>
<gene>
    <name evidence="29" type="ORF">ROHU_011724</name>
</gene>
<dbReference type="InterPro" id="IPR035966">
    <property type="entry name" value="PKF_sf"/>
</dbReference>
<dbReference type="InterPro" id="IPR057073">
    <property type="entry name" value="EGF_integrin_2"/>
</dbReference>
<evidence type="ECO:0000256" key="26">
    <source>
        <dbReference type="SAM" id="MobiDB-lite"/>
    </source>
</evidence>
<keyword evidence="8" id="KW-0812">Transmembrane</keyword>
<evidence type="ECO:0000256" key="22">
    <source>
        <dbReference type="ARBA" id="ARBA00030909"/>
    </source>
</evidence>
<evidence type="ECO:0000256" key="4">
    <source>
        <dbReference type="ARBA" id="ARBA00022475"/>
    </source>
</evidence>
<dbReference type="GO" id="GO:0061621">
    <property type="term" value="P:canonical glycolysis"/>
    <property type="evidence" value="ECO:0007669"/>
    <property type="project" value="TreeGrafter"/>
</dbReference>
<feature type="region of interest" description="Disordered" evidence="26">
    <location>
        <begin position="2572"/>
        <end position="2625"/>
    </location>
</feature>
<evidence type="ECO:0000256" key="2">
    <source>
        <dbReference type="ARBA" id="ARBA00007449"/>
    </source>
</evidence>
<dbReference type="InterPro" id="IPR014836">
    <property type="entry name" value="Integrin_bsu_cyt_dom"/>
</dbReference>
<evidence type="ECO:0000256" key="14">
    <source>
        <dbReference type="ARBA" id="ARBA00022889"/>
    </source>
</evidence>
<dbReference type="SUPFAM" id="SSF53300">
    <property type="entry name" value="vWA-like"/>
    <property type="match status" value="1"/>
</dbReference>
<dbReference type="SUPFAM" id="SSF46579">
    <property type="entry name" value="Prefoldin"/>
    <property type="match status" value="1"/>
</dbReference>
<keyword evidence="13" id="KW-0460">Magnesium</keyword>
<feature type="region of interest" description="Disordered" evidence="26">
    <location>
        <begin position="2332"/>
        <end position="2362"/>
    </location>
</feature>
<dbReference type="InterPro" id="IPR009053">
    <property type="entry name" value="Prefoldin"/>
</dbReference>
<dbReference type="PANTHER" id="PTHR13697">
    <property type="entry name" value="PHOSPHOFRUCTOKINASE"/>
    <property type="match status" value="1"/>
</dbReference>
<dbReference type="Gene3D" id="2.10.25.10">
    <property type="entry name" value="Laminin"/>
    <property type="match status" value="1"/>
</dbReference>
<dbReference type="Proteomes" id="UP000290572">
    <property type="component" value="Unassembled WGS sequence"/>
</dbReference>
<dbReference type="Pfam" id="PF00362">
    <property type="entry name" value="Integrin_beta"/>
    <property type="match status" value="1"/>
</dbReference>
<dbReference type="NCBIfam" id="TIGR00293">
    <property type="entry name" value="prefoldin subunit alpha"/>
    <property type="match status" value="1"/>
</dbReference>
<feature type="region of interest" description="Disordered" evidence="26">
    <location>
        <begin position="2725"/>
        <end position="2842"/>
    </location>
</feature>